<gene>
    <name evidence="1" type="ORF">HCEG_04582</name>
</gene>
<dbReference type="AlphaFoldDB" id="F0UL93"/>
<dbReference type="EMBL" id="DS990639">
    <property type="protein sequence ID" value="EGC45367.1"/>
    <property type="molecule type" value="Genomic_DNA"/>
</dbReference>
<sequence>MGKSVGSMVGIGGLEVDGPDVLLHERQSKVCGVQRAGRLAGCWRDPRGKIGKSKRALRGTTARSQMDDLGRERKREVGVGARTRVRIRWALFTRVLAYDEEKEAIKESIQPLEHKEAS</sequence>
<protein>
    <submittedName>
        <fullName evidence="1">Uncharacterized protein</fullName>
    </submittedName>
</protein>
<evidence type="ECO:0000313" key="1">
    <source>
        <dbReference type="EMBL" id="EGC45367.1"/>
    </source>
</evidence>
<organism evidence="2">
    <name type="scientific">Ajellomyces capsulatus (strain H88)</name>
    <name type="common">Darling's disease fungus</name>
    <name type="synonym">Histoplasma capsulatum</name>
    <dbReference type="NCBI Taxonomy" id="544711"/>
    <lineage>
        <taxon>Eukaryota</taxon>
        <taxon>Fungi</taxon>
        <taxon>Dikarya</taxon>
        <taxon>Ascomycota</taxon>
        <taxon>Pezizomycotina</taxon>
        <taxon>Eurotiomycetes</taxon>
        <taxon>Eurotiomycetidae</taxon>
        <taxon>Onygenales</taxon>
        <taxon>Ajellomycetaceae</taxon>
        <taxon>Histoplasma</taxon>
    </lineage>
</organism>
<dbReference type="Proteomes" id="UP000008142">
    <property type="component" value="Unassembled WGS sequence"/>
</dbReference>
<dbReference type="OrthoDB" id="10595405at2759"/>
<evidence type="ECO:0000313" key="2">
    <source>
        <dbReference type="Proteomes" id="UP000008142"/>
    </source>
</evidence>
<dbReference type="HOGENOM" id="CLU_2072446_0_0_1"/>
<proteinExistence type="predicted"/>
<name>F0UL93_AJEC8</name>
<reference evidence="2" key="1">
    <citation type="submission" date="2008-07" db="EMBL/GenBank/DDBJ databases">
        <title>Annotation of Ajellomyces capsulatus strain H88.</title>
        <authorList>
            <person name="Champion M."/>
            <person name="Cuomo C."/>
            <person name="Ma L.-J."/>
            <person name="Henn M.R."/>
            <person name="Sil A."/>
            <person name="Goldman B."/>
            <person name="Young S.K."/>
            <person name="Kodira C.D."/>
            <person name="Zeng Q."/>
            <person name="Koehrsen M."/>
            <person name="Alvarado L."/>
            <person name="Berlin A."/>
            <person name="Borenstein D."/>
            <person name="Chen Z."/>
            <person name="Engels R."/>
            <person name="Freedman E."/>
            <person name="Gellesch M."/>
            <person name="Goldberg J."/>
            <person name="Griggs A."/>
            <person name="Gujja S."/>
            <person name="Heiman D."/>
            <person name="Hepburn T."/>
            <person name="Howarth C."/>
            <person name="Jen D."/>
            <person name="Larson L."/>
            <person name="Lewis B."/>
            <person name="Mehta T."/>
            <person name="Park D."/>
            <person name="Pearson M."/>
            <person name="Roberts A."/>
            <person name="Saif S."/>
            <person name="Shea T."/>
            <person name="Shenoy N."/>
            <person name="Sisk P."/>
            <person name="Stolte C."/>
            <person name="Sykes S."/>
            <person name="Walk T."/>
            <person name="White J."/>
            <person name="Yandava C."/>
            <person name="Klein B."/>
            <person name="McEwen J.G."/>
            <person name="Puccia R."/>
            <person name="Goldman G.H."/>
            <person name="Felipe M.S."/>
            <person name="Nino-Vega G."/>
            <person name="San-Blas G."/>
            <person name="Taylor J."/>
            <person name="Mendoza L."/>
            <person name="Galagan J."/>
            <person name="Nusbaum C."/>
            <person name="Birren B."/>
        </authorList>
    </citation>
    <scope>NUCLEOTIDE SEQUENCE [LARGE SCALE GENOMIC DNA]</scope>
    <source>
        <strain evidence="2">H88</strain>
    </source>
</reference>
<accession>F0UL93</accession>